<gene>
    <name evidence="1" type="ORF">BboS125_00018</name>
</gene>
<accession>A0A3G3BVV9</accession>
<keyword evidence="2" id="KW-1185">Reference proteome</keyword>
<evidence type="ECO:0000313" key="2">
    <source>
        <dbReference type="Proteomes" id="UP000275028"/>
    </source>
</evidence>
<name>A0A3G3BVV9_9CAUD</name>
<evidence type="ECO:0000313" key="1">
    <source>
        <dbReference type="EMBL" id="AYP68388.1"/>
    </source>
</evidence>
<dbReference type="EMBL" id="MH884509">
    <property type="protein sequence ID" value="AYP68388.1"/>
    <property type="molecule type" value="Genomic_DNA"/>
</dbReference>
<organism evidence="1 2">
    <name type="scientific">Bacillus phage vB_BboS-125</name>
    <dbReference type="NCBI Taxonomy" id="2419618"/>
    <lineage>
        <taxon>Viruses</taxon>
        <taxon>Duplodnaviria</taxon>
        <taxon>Heunggongvirae</taxon>
        <taxon>Uroviricota</taxon>
        <taxon>Caudoviricetes</taxon>
        <taxon>Elmenteitavirus</taxon>
        <taxon>Elmenteitavirus ev125</taxon>
    </lineage>
</organism>
<proteinExistence type="predicted"/>
<protein>
    <submittedName>
        <fullName evidence="1">Uncharacterized protein</fullName>
    </submittedName>
</protein>
<sequence>MGKLIPFRLRDGKDDDIAEALEAASQETDRSDVIRAALRCYLFGKQRPPLLMDKGPVDLKKKEKDADQLEGDLDTLLGNF</sequence>
<dbReference type="Proteomes" id="UP000275028">
    <property type="component" value="Segment"/>
</dbReference>
<reference evidence="1 2" key="1">
    <citation type="submission" date="2018-09" db="EMBL/GenBank/DDBJ databases">
        <title>Comparative Genomic Analysis of Eight Novel Haloalkaliphilic Bacteriophages from Lake Elmenteita, Kenya.</title>
        <authorList>
            <person name="Akhwale J.K."/>
        </authorList>
    </citation>
    <scope>NUCLEOTIDE SEQUENCE [LARGE SCALE GENOMIC DNA]</scope>
</reference>